<keyword evidence="3 8" id="KW-0256">Endoplasmic reticulum</keyword>
<dbReference type="InterPro" id="IPR031468">
    <property type="entry name" value="SMP_LBD"/>
</dbReference>
<dbReference type="GO" id="GO:0015914">
    <property type="term" value="P:phospholipid transport"/>
    <property type="evidence" value="ECO:0007669"/>
    <property type="project" value="TreeGrafter"/>
</dbReference>
<evidence type="ECO:0000256" key="3">
    <source>
        <dbReference type="ARBA" id="ARBA00022824"/>
    </source>
</evidence>
<evidence type="ECO:0000256" key="8">
    <source>
        <dbReference type="HAMAP-Rule" id="MF_03103"/>
    </source>
</evidence>
<proteinExistence type="inferred from homology"/>
<comment type="caution">
    <text evidence="11">The sequence shown here is derived from an EMBL/GenBank/DDBJ whole genome shotgun (WGS) entry which is preliminary data.</text>
</comment>
<dbReference type="GO" id="GO:0008289">
    <property type="term" value="F:lipid binding"/>
    <property type="evidence" value="ECO:0007669"/>
    <property type="project" value="UniProtKB-KW"/>
</dbReference>
<reference evidence="11" key="1">
    <citation type="journal article" date="2021" name="Open Biol.">
        <title>Shared evolutionary footprints suggest mitochondrial oxidative damage underlies multiple complex I losses in fungi.</title>
        <authorList>
            <person name="Schikora-Tamarit M.A."/>
            <person name="Marcet-Houben M."/>
            <person name="Nosek J."/>
            <person name="Gabaldon T."/>
        </authorList>
    </citation>
    <scope>NUCLEOTIDE SEQUENCE</scope>
    <source>
        <strain evidence="11">CBS6075</strain>
    </source>
</reference>
<dbReference type="EMBL" id="JAEUBE010000378">
    <property type="protein sequence ID" value="KAH3662203.1"/>
    <property type="molecule type" value="Genomic_DNA"/>
</dbReference>
<dbReference type="PANTHER" id="PTHR13466:SF0">
    <property type="entry name" value="SMP-LTD DOMAIN-CONTAINING PROTEIN"/>
    <property type="match status" value="1"/>
</dbReference>
<dbReference type="Pfam" id="PF10296">
    <property type="entry name" value="MMM1"/>
    <property type="match status" value="1"/>
</dbReference>
<dbReference type="HAMAP" id="MF_03103">
    <property type="entry name" value="Mmm1"/>
    <property type="match status" value="1"/>
</dbReference>
<protein>
    <recommendedName>
        <fullName evidence="8">Maintenance of mitochondrial morphology protein 1</fullName>
    </recommendedName>
</protein>
<dbReference type="GO" id="GO:1990456">
    <property type="term" value="P:mitochondrion-endoplasmic reticulum membrane tethering"/>
    <property type="evidence" value="ECO:0007669"/>
    <property type="project" value="TreeGrafter"/>
</dbReference>
<sequence length="338" mass="37678">MSNHPSDYIETSLSPEESLSRAIARELGSFSGKGSFALPASQSTWTFTQGLIIGQASVIVLLVMFIRFFVFSESAPTMPGNSKKVKVPVLNTPTAAQENEESTIDAILEKTYYDVRSHQPESLDWFNVLVAQLISQFRNEALNNNNIHQSLNEIFSSSLIPDFLDKIVITEISIGNDFPIFSNCRIKNTDGRLEGKIDVDVADTLTLGVETKLLINQPKPLAASLPIKLSVSIVRFSGCLTVSLISSADESDATDNSVGLMFSFSPDFRLEFEIESLIGSRTKLDNVPRVSSIIENTLRNWFIERCIEPRFQFIKLPSLWPRKKTTRQTTTADDEETL</sequence>
<keyword evidence="7 8" id="KW-0472">Membrane</keyword>
<dbReference type="CDD" id="cd21671">
    <property type="entry name" value="SMP_Mmm1"/>
    <property type="match status" value="1"/>
</dbReference>
<feature type="domain" description="SMP-LTD" evidence="10">
    <location>
        <begin position="119"/>
        <end position="317"/>
    </location>
</feature>
<evidence type="ECO:0000256" key="7">
    <source>
        <dbReference type="ARBA" id="ARBA00023136"/>
    </source>
</evidence>
<evidence type="ECO:0000313" key="11">
    <source>
        <dbReference type="EMBL" id="KAH3662203.1"/>
    </source>
</evidence>
<dbReference type="InterPro" id="IPR019411">
    <property type="entry name" value="MMM1_dom"/>
</dbReference>
<evidence type="ECO:0000256" key="5">
    <source>
        <dbReference type="ARBA" id="ARBA00023055"/>
    </source>
</evidence>
<dbReference type="InterPro" id="IPR027537">
    <property type="entry name" value="Mmm1"/>
</dbReference>
<gene>
    <name evidence="8" type="primary">MMM1</name>
    <name evidence="11" type="ORF">OGAPHI_005451</name>
</gene>
<accession>A0A9P8NYE9</accession>
<feature type="topological domain" description="Cytoplasmic" evidence="8">
    <location>
        <begin position="72"/>
        <end position="338"/>
    </location>
</feature>
<comment type="similarity">
    <text evidence="8">Belongs to the MMM1 family.</text>
</comment>
<name>A0A9P8NYE9_9ASCO</name>
<comment type="function">
    <text evidence="8">Component of the ERMES/MDM complex, which serves as a molecular tether to connect the endoplasmic reticulum (ER) and mitochondria. Components of this complex are involved in the control of mitochondrial shape and protein biogenesis, and function in nonvesicular lipid trafficking between the ER and mitochondria. The MDM12-MMM1 subcomplex functions in the major beta-barrel assembly pathway that is responsible for biogenesis of all outer membrane beta-barrel proteins, and acts in a late step after the SAM complex. The MDM10-MDM12-MMM1 subcomplex further acts in the TOM40-specific pathway after the action of the MDM12-MMM1 complex. Essential for establishing and maintaining the structure of mitochondria and maintenance of mtDNA nucleoids.</text>
</comment>
<comment type="subcellular location">
    <subcellularLocation>
        <location evidence="8">Endoplasmic reticulum membrane</location>
        <topology evidence="8">Single-pass type I membrane protein</topology>
    </subcellularLocation>
    <text evidence="8">The ERMES/MDM complex localizes to a few discrete foci (around 10 per single cell), that represent mitochondria-endoplasmic reticulum junctions. These foci are often found next to mtDNA nucleoids.</text>
</comment>
<dbReference type="GO" id="GO:0005789">
    <property type="term" value="C:endoplasmic reticulum membrane"/>
    <property type="evidence" value="ECO:0007669"/>
    <property type="project" value="UniProtKB-SubCell"/>
</dbReference>
<keyword evidence="1" id="KW-0813">Transport</keyword>
<dbReference type="GO" id="GO:0032865">
    <property type="term" value="C:ERMES complex"/>
    <property type="evidence" value="ECO:0007669"/>
    <property type="project" value="UniProtKB-UniRule"/>
</dbReference>
<organism evidence="11 12">
    <name type="scientific">Ogataea philodendri</name>
    <dbReference type="NCBI Taxonomy" id="1378263"/>
    <lineage>
        <taxon>Eukaryota</taxon>
        <taxon>Fungi</taxon>
        <taxon>Dikarya</taxon>
        <taxon>Ascomycota</taxon>
        <taxon>Saccharomycotina</taxon>
        <taxon>Pichiomycetes</taxon>
        <taxon>Pichiales</taxon>
        <taxon>Pichiaceae</taxon>
        <taxon>Ogataea</taxon>
    </lineage>
</organism>
<evidence type="ECO:0000256" key="6">
    <source>
        <dbReference type="ARBA" id="ARBA00023121"/>
    </source>
</evidence>
<keyword evidence="12" id="KW-1185">Reference proteome</keyword>
<evidence type="ECO:0000256" key="9">
    <source>
        <dbReference type="SAM" id="Phobius"/>
    </source>
</evidence>
<keyword evidence="4 8" id="KW-1133">Transmembrane helix</keyword>
<keyword evidence="2 8" id="KW-0812">Transmembrane</keyword>
<dbReference type="AlphaFoldDB" id="A0A9P8NYE9"/>
<evidence type="ECO:0000256" key="1">
    <source>
        <dbReference type="ARBA" id="ARBA00022448"/>
    </source>
</evidence>
<comment type="subunit">
    <text evidence="8">Homodimer. Component of the ER-mitochondria encounter structure (ERMES) or MDM complex, composed of MMM1, MDM10, MDM12 and MDM34. A MMM1 homodimer associates with one molecule of MDM12 on each side in a pairwise head-to-tail manner, and the SMP-LTD domains of MMM1 and MDM12 generate a continuous hydrophobic tunnel for phospholipid trafficking.</text>
</comment>
<feature type="topological domain" description="Lumenal" evidence="8">
    <location>
        <begin position="1"/>
        <end position="50"/>
    </location>
</feature>
<dbReference type="PANTHER" id="PTHR13466">
    <property type="entry name" value="TEX2 PROTEIN-RELATED"/>
    <property type="match status" value="1"/>
</dbReference>
<evidence type="ECO:0000256" key="4">
    <source>
        <dbReference type="ARBA" id="ARBA00022989"/>
    </source>
</evidence>
<feature type="transmembrane region" description="Helical" evidence="9">
    <location>
        <begin position="51"/>
        <end position="70"/>
    </location>
</feature>
<evidence type="ECO:0000313" key="12">
    <source>
        <dbReference type="Proteomes" id="UP000769157"/>
    </source>
</evidence>
<reference evidence="11" key="2">
    <citation type="submission" date="2021-01" db="EMBL/GenBank/DDBJ databases">
        <authorList>
            <person name="Schikora-Tamarit M.A."/>
        </authorList>
    </citation>
    <scope>NUCLEOTIDE SEQUENCE</scope>
    <source>
        <strain evidence="11">CBS6075</strain>
    </source>
</reference>
<evidence type="ECO:0000256" key="2">
    <source>
        <dbReference type="ARBA" id="ARBA00022692"/>
    </source>
</evidence>
<dbReference type="Proteomes" id="UP000769157">
    <property type="component" value="Unassembled WGS sequence"/>
</dbReference>
<dbReference type="GO" id="GO:0045040">
    <property type="term" value="P:protein insertion into mitochondrial outer membrane"/>
    <property type="evidence" value="ECO:0007669"/>
    <property type="project" value="UniProtKB-UniRule"/>
</dbReference>
<evidence type="ECO:0000259" key="10">
    <source>
        <dbReference type="PROSITE" id="PS51847"/>
    </source>
</evidence>
<keyword evidence="5" id="KW-0445">Lipid transport</keyword>
<dbReference type="OrthoDB" id="5599157at2759"/>
<dbReference type="PROSITE" id="PS51847">
    <property type="entry name" value="SMP"/>
    <property type="match status" value="1"/>
</dbReference>
<keyword evidence="6" id="KW-0446">Lipid-binding</keyword>